<evidence type="ECO:0000313" key="2">
    <source>
        <dbReference type="Proteomes" id="UP000007089"/>
    </source>
</evidence>
<dbReference type="AlphaFoldDB" id="B8J703"/>
<name>B8J703_ANAD2</name>
<protein>
    <submittedName>
        <fullName evidence="1">Uncharacterized protein</fullName>
    </submittedName>
</protein>
<dbReference type="HOGENOM" id="CLU_058760_0_0_7"/>
<reference evidence="1" key="1">
    <citation type="submission" date="2009-01" db="EMBL/GenBank/DDBJ databases">
        <title>Complete sequence of Anaeromyxobacter dehalogenans 2CP-1.</title>
        <authorList>
            <consortium name="US DOE Joint Genome Institute"/>
            <person name="Lucas S."/>
            <person name="Copeland A."/>
            <person name="Lapidus A."/>
            <person name="Glavina del Rio T."/>
            <person name="Dalin E."/>
            <person name="Tice H."/>
            <person name="Bruce D."/>
            <person name="Goodwin L."/>
            <person name="Pitluck S."/>
            <person name="Saunders E."/>
            <person name="Brettin T."/>
            <person name="Detter J.C."/>
            <person name="Han C."/>
            <person name="Larimer F."/>
            <person name="Land M."/>
            <person name="Hauser L."/>
            <person name="Kyrpides N."/>
            <person name="Ovchinnikova G."/>
            <person name="Beliaev A.S."/>
            <person name="Richardson P."/>
        </authorList>
    </citation>
    <scope>NUCLEOTIDE SEQUENCE</scope>
    <source>
        <strain evidence="1">2CP-1</strain>
    </source>
</reference>
<gene>
    <name evidence="1" type="ordered locus">A2cp1_0023</name>
</gene>
<proteinExistence type="predicted"/>
<dbReference type="KEGG" id="acp:A2cp1_0023"/>
<sequence length="433" mass="49044">MASRSKRKASFRTVVHESCPIRNTHRRLESAHRLWHEALNNYEDPDGFRTFLNSAIQELRNVTFVLQKERFSAPGFDEWYAAWRKRLGESDAARWIVDLRNKVVKEGDLDTASLVHVRLLRGYVEAGEFVPFEGPPTASCKEIAVAIAATAPHEVREDGILVVERRWELPDLPGRELLEALASVYGLLSALVSDAHVVAGGSECGLIECDKSAGYAQEFLAGRPACMSASQEARTSVVDLKRGRFYVPRTRTIKKGTKKDLERLRAKYESKSAAPPDWKRIKDLPLRDQARHLHEVGVQLLRADGYLVHTFHLLRDGKLVRFIGVPRPDEKTDLHVLMWQAIRPEVERTRADALISSNEIWLGTGKSGVRPAEDPNRREAVHTVAADKSGVRFALTTLFRREPTGIILERVSEEEQALIPFLEAVFDCWRTFR</sequence>
<dbReference type="RefSeq" id="WP_012631478.1">
    <property type="nucleotide sequence ID" value="NC_011891.1"/>
</dbReference>
<dbReference type="Proteomes" id="UP000007089">
    <property type="component" value="Chromosome"/>
</dbReference>
<accession>B8J703</accession>
<evidence type="ECO:0000313" key="1">
    <source>
        <dbReference type="EMBL" id="ACL63384.1"/>
    </source>
</evidence>
<dbReference type="EMBL" id="CP001359">
    <property type="protein sequence ID" value="ACL63384.1"/>
    <property type="molecule type" value="Genomic_DNA"/>
</dbReference>
<keyword evidence="2" id="KW-1185">Reference proteome</keyword>
<organism evidence="1 2">
    <name type="scientific">Anaeromyxobacter dehalogenans (strain ATCC BAA-258 / DSM 21875 / 2CP-1)</name>
    <dbReference type="NCBI Taxonomy" id="455488"/>
    <lineage>
        <taxon>Bacteria</taxon>
        <taxon>Pseudomonadati</taxon>
        <taxon>Myxococcota</taxon>
        <taxon>Myxococcia</taxon>
        <taxon>Myxococcales</taxon>
        <taxon>Cystobacterineae</taxon>
        <taxon>Anaeromyxobacteraceae</taxon>
        <taxon>Anaeromyxobacter</taxon>
    </lineage>
</organism>